<dbReference type="PANTHER" id="PTHR43298">
    <property type="entry name" value="MULTIDRUG RESISTANCE PROTEIN NORM-RELATED"/>
    <property type="match status" value="1"/>
</dbReference>
<dbReference type="PANTHER" id="PTHR43298:SF2">
    <property type="entry name" value="FMN_FAD EXPORTER YEEO-RELATED"/>
    <property type="match status" value="1"/>
</dbReference>
<dbReference type="InterPro" id="IPR048279">
    <property type="entry name" value="MdtK-like"/>
</dbReference>
<name>A0A381R2E8_9ZZZZ</name>
<evidence type="ECO:0000313" key="11">
    <source>
        <dbReference type="EMBL" id="SUZ85906.1"/>
    </source>
</evidence>
<feature type="transmembrane region" description="Helical" evidence="10">
    <location>
        <begin position="401"/>
        <end position="421"/>
    </location>
</feature>
<feature type="transmembrane region" description="Helical" evidence="10">
    <location>
        <begin position="170"/>
        <end position="191"/>
    </location>
</feature>
<evidence type="ECO:0000256" key="4">
    <source>
        <dbReference type="ARBA" id="ARBA00022475"/>
    </source>
</evidence>
<dbReference type="Pfam" id="PF01554">
    <property type="entry name" value="MatE"/>
    <property type="match status" value="2"/>
</dbReference>
<feature type="transmembrane region" description="Helical" evidence="10">
    <location>
        <begin position="203"/>
        <end position="228"/>
    </location>
</feature>
<feature type="transmembrane region" description="Helical" evidence="10">
    <location>
        <begin position="331"/>
        <end position="351"/>
    </location>
</feature>
<feature type="transmembrane region" description="Helical" evidence="10">
    <location>
        <begin position="141"/>
        <end position="158"/>
    </location>
</feature>
<evidence type="ECO:0000256" key="2">
    <source>
        <dbReference type="ARBA" id="ARBA00022448"/>
    </source>
</evidence>
<keyword evidence="5 10" id="KW-0812">Transmembrane</keyword>
<evidence type="ECO:0000256" key="5">
    <source>
        <dbReference type="ARBA" id="ARBA00022692"/>
    </source>
</evidence>
<dbReference type="GO" id="GO:0006811">
    <property type="term" value="P:monoatomic ion transport"/>
    <property type="evidence" value="ECO:0007669"/>
    <property type="project" value="UniProtKB-KW"/>
</dbReference>
<evidence type="ECO:0000256" key="8">
    <source>
        <dbReference type="ARBA" id="ARBA00023136"/>
    </source>
</evidence>
<sequence length="468" mass="51255">MDTDSNSGSRLAIFIENPPKALWSLAIPIMFGMGIHTLYNLVDMIFIGRLSGDAITSVAFNMPLFFLMLGLTMGLGTGVTASIARFIGEENKSSADNAAEHALVMGAIISLIFTSLGFAYGQDILRYLGAEGVILELSWDYLYVICAGLPFMVFSAFFRSILAGEGDMKFPMMVAALGTILNILLDPLFIFELDQFGGIGFGLGVKGAAIATVLSQATVFVIFVFMLYIKEHAYITFRLQYFSLSRSILWDIIKVGIPASLSMVIMAVGQGVFNRILIHYSSQTVAAYQVAGRLDMLIFLPIFAIAGAMTTLVGMFYGAKEIGQLRSIVKYGVSRVFIITIASSAFVYAFAPTFSGFFTNDIEIQDVAVGFLRLMTLVYPFVAIAIVSGRVMQGLGKGIPVLVITTIRVLGVSAPLALYFSFVLDVHRQHVEWNWYAMMISTSIAFVIAVSWVRMEMNKLNKLEESLV</sequence>
<keyword evidence="8 10" id="KW-0472">Membrane</keyword>
<keyword evidence="6 10" id="KW-1133">Transmembrane helix</keyword>
<gene>
    <name evidence="11" type="ORF">METZ01_LOCUS38760</name>
</gene>
<feature type="transmembrane region" description="Helical" evidence="10">
    <location>
        <begin position="433"/>
        <end position="453"/>
    </location>
</feature>
<dbReference type="PIRSF" id="PIRSF006603">
    <property type="entry name" value="DinF"/>
    <property type="match status" value="1"/>
</dbReference>
<evidence type="ECO:0000256" key="6">
    <source>
        <dbReference type="ARBA" id="ARBA00022989"/>
    </source>
</evidence>
<feature type="transmembrane region" description="Helical" evidence="10">
    <location>
        <begin position="371"/>
        <end position="389"/>
    </location>
</feature>
<feature type="transmembrane region" description="Helical" evidence="10">
    <location>
        <begin position="248"/>
        <end position="273"/>
    </location>
</feature>
<keyword evidence="2" id="KW-0813">Transport</keyword>
<dbReference type="InterPro" id="IPR002528">
    <property type="entry name" value="MATE_fam"/>
</dbReference>
<dbReference type="AlphaFoldDB" id="A0A381R2E8"/>
<feature type="transmembrane region" description="Helical" evidence="10">
    <location>
        <begin position="62"/>
        <end position="87"/>
    </location>
</feature>
<proteinExistence type="predicted"/>
<keyword evidence="7" id="KW-0406">Ion transport</keyword>
<evidence type="ECO:0000256" key="1">
    <source>
        <dbReference type="ARBA" id="ARBA00004651"/>
    </source>
</evidence>
<dbReference type="GO" id="GO:0005886">
    <property type="term" value="C:plasma membrane"/>
    <property type="evidence" value="ECO:0007669"/>
    <property type="project" value="UniProtKB-SubCell"/>
</dbReference>
<evidence type="ECO:0000256" key="3">
    <source>
        <dbReference type="ARBA" id="ARBA00022449"/>
    </source>
</evidence>
<feature type="transmembrane region" description="Helical" evidence="10">
    <location>
        <begin position="99"/>
        <end position="121"/>
    </location>
</feature>
<evidence type="ECO:0000256" key="9">
    <source>
        <dbReference type="ARBA" id="ARBA00031636"/>
    </source>
</evidence>
<comment type="subcellular location">
    <subcellularLocation>
        <location evidence="1">Cell membrane</location>
        <topology evidence="1">Multi-pass membrane protein</topology>
    </subcellularLocation>
</comment>
<evidence type="ECO:0000256" key="7">
    <source>
        <dbReference type="ARBA" id="ARBA00023065"/>
    </source>
</evidence>
<feature type="transmembrane region" description="Helical" evidence="10">
    <location>
        <begin position="298"/>
        <end position="319"/>
    </location>
</feature>
<dbReference type="GO" id="GO:0042910">
    <property type="term" value="F:xenobiotic transmembrane transporter activity"/>
    <property type="evidence" value="ECO:0007669"/>
    <property type="project" value="InterPro"/>
</dbReference>
<feature type="transmembrane region" description="Helical" evidence="10">
    <location>
        <begin position="21"/>
        <end position="42"/>
    </location>
</feature>
<organism evidence="11">
    <name type="scientific">marine metagenome</name>
    <dbReference type="NCBI Taxonomy" id="408172"/>
    <lineage>
        <taxon>unclassified sequences</taxon>
        <taxon>metagenomes</taxon>
        <taxon>ecological metagenomes</taxon>
    </lineage>
</organism>
<keyword evidence="4" id="KW-1003">Cell membrane</keyword>
<protein>
    <recommendedName>
        <fullName evidence="9">Multidrug-efflux transporter</fullName>
    </recommendedName>
</protein>
<dbReference type="GO" id="GO:0015297">
    <property type="term" value="F:antiporter activity"/>
    <property type="evidence" value="ECO:0007669"/>
    <property type="project" value="UniProtKB-KW"/>
</dbReference>
<dbReference type="InterPro" id="IPR050222">
    <property type="entry name" value="MATE_MdtK"/>
</dbReference>
<dbReference type="EMBL" id="UINC01001657">
    <property type="protein sequence ID" value="SUZ85906.1"/>
    <property type="molecule type" value="Genomic_DNA"/>
</dbReference>
<accession>A0A381R2E8</accession>
<reference evidence="11" key="1">
    <citation type="submission" date="2018-05" db="EMBL/GenBank/DDBJ databases">
        <authorList>
            <person name="Lanie J.A."/>
            <person name="Ng W.-L."/>
            <person name="Kazmierczak K.M."/>
            <person name="Andrzejewski T.M."/>
            <person name="Davidsen T.M."/>
            <person name="Wayne K.J."/>
            <person name="Tettelin H."/>
            <person name="Glass J.I."/>
            <person name="Rusch D."/>
            <person name="Podicherti R."/>
            <person name="Tsui H.-C.T."/>
            <person name="Winkler M.E."/>
        </authorList>
    </citation>
    <scope>NUCLEOTIDE SEQUENCE</scope>
</reference>
<keyword evidence="3" id="KW-0050">Antiport</keyword>
<dbReference type="NCBIfam" id="TIGR00797">
    <property type="entry name" value="matE"/>
    <property type="match status" value="1"/>
</dbReference>
<evidence type="ECO:0000256" key="10">
    <source>
        <dbReference type="SAM" id="Phobius"/>
    </source>
</evidence>